<gene>
    <name evidence="1" type="ORF">SS37A_15400</name>
</gene>
<evidence type="ECO:0008006" key="3">
    <source>
        <dbReference type="Google" id="ProtNLM"/>
    </source>
</evidence>
<organism evidence="1 2">
    <name type="scientific">Methylocystis iwaonis</name>
    <dbReference type="NCBI Taxonomy" id="2885079"/>
    <lineage>
        <taxon>Bacteria</taxon>
        <taxon>Pseudomonadati</taxon>
        <taxon>Pseudomonadota</taxon>
        <taxon>Alphaproteobacteria</taxon>
        <taxon>Hyphomicrobiales</taxon>
        <taxon>Methylocystaceae</taxon>
        <taxon>Methylocystis</taxon>
    </lineage>
</organism>
<sequence length="438" mass="47711">MGGLCALVALCASASAQEVRAERDRLASHIQARPEDYEATYRFVILATELRDYEAAIGALERVLMFNPNLTRARKELGFLYARLGAWEVAAGHLRAAKAAGDLDAVQSAQIDAQLPDIEKHMQSSRLSVRIHTGLRAQSNANYFPAGNLFQIGGIGLASAGPRKGDMNAFQLVLAAHDWEFGGQRGDQLETRVTAYATEQFSLPQYSVALFAATIGPRFFVPQTLVSNLSVRPYLTGAVSMLGSNNYLNAGGAGASVRADLGPDFWLEPGAEWRGLWVDPVRGVFGPSPYRTLSTLATGDVVTGYLSGSYRLLDTVRLDGRVAYSRATAGYAAQSSDQVDVQAMLRLEVEPPHPMIARRWTIAPYARFTNLAFDTANLLVNPFVARHDSAWNYGLMLDAPITETFGFAGNLEFMRNDSNLPNFKTQNVSVSFGPTAKF</sequence>
<dbReference type="InterPro" id="IPR011990">
    <property type="entry name" value="TPR-like_helical_dom_sf"/>
</dbReference>
<dbReference type="SUPFAM" id="SSF48452">
    <property type="entry name" value="TPR-like"/>
    <property type="match status" value="1"/>
</dbReference>
<dbReference type="Pfam" id="PF13371">
    <property type="entry name" value="TPR_9"/>
    <property type="match status" value="1"/>
</dbReference>
<dbReference type="Gene3D" id="1.25.40.10">
    <property type="entry name" value="Tetratricopeptide repeat domain"/>
    <property type="match status" value="1"/>
</dbReference>
<dbReference type="RefSeq" id="WP_281931608.1">
    <property type="nucleotide sequence ID" value="NZ_AP027142.1"/>
</dbReference>
<evidence type="ECO:0000313" key="2">
    <source>
        <dbReference type="Proteomes" id="UP001317629"/>
    </source>
</evidence>
<proteinExistence type="predicted"/>
<dbReference type="Proteomes" id="UP001317629">
    <property type="component" value="Chromosome"/>
</dbReference>
<accession>A0ABM8E812</accession>
<name>A0ABM8E812_9HYPH</name>
<keyword evidence="2" id="KW-1185">Reference proteome</keyword>
<reference evidence="1 2" key="1">
    <citation type="journal article" date="2023" name="Int. J. Syst. Evol. Microbiol.">
        <title>Methylocystis iwaonis sp. nov., a type II methane-oxidizing bacterium from surface soil of a rice paddy field in Japan, and emended description of the genus Methylocystis (ex Whittenbury et al. 1970) Bowman et al. 1993.</title>
        <authorList>
            <person name="Kaise H."/>
            <person name="Sawadogo J.B."/>
            <person name="Alam M.S."/>
            <person name="Ueno C."/>
            <person name="Dianou D."/>
            <person name="Shinjo R."/>
            <person name="Asakawa S."/>
        </authorList>
    </citation>
    <scope>NUCLEOTIDE SEQUENCE [LARGE SCALE GENOMIC DNA]</scope>
    <source>
        <strain evidence="1 2">SS37A-Re</strain>
    </source>
</reference>
<dbReference type="EMBL" id="AP027142">
    <property type="protein sequence ID" value="BDV34011.1"/>
    <property type="molecule type" value="Genomic_DNA"/>
</dbReference>
<protein>
    <recommendedName>
        <fullName evidence="3">Tetratricopeptide repeat protein</fullName>
    </recommendedName>
</protein>
<evidence type="ECO:0000313" key="1">
    <source>
        <dbReference type="EMBL" id="BDV34011.1"/>
    </source>
</evidence>